<sequence length="44" mass="4716">MLDAQFGLAHDEDVGGRVLVLNVEVQLQQVALNFGEVGVGHRKG</sequence>
<dbReference type="Proteomes" id="UP001165296">
    <property type="component" value="Unassembled WGS sequence"/>
</dbReference>
<proteinExistence type="predicted"/>
<accession>A0ABS8AVH0</accession>
<evidence type="ECO:0000313" key="2">
    <source>
        <dbReference type="Proteomes" id="UP001165296"/>
    </source>
</evidence>
<evidence type="ECO:0000313" key="1">
    <source>
        <dbReference type="EMBL" id="MCB2408816.1"/>
    </source>
</evidence>
<reference evidence="1" key="1">
    <citation type="submission" date="2021-10" db="EMBL/GenBank/DDBJ databases">
        <authorList>
            <person name="Dean J.D."/>
            <person name="Kim M.K."/>
            <person name="Newey C.N."/>
            <person name="Stoker T.S."/>
            <person name="Thompson D.W."/>
            <person name="Grose J.H."/>
        </authorList>
    </citation>
    <scope>NUCLEOTIDE SEQUENCE</scope>
    <source>
        <strain evidence="1">BT178</strain>
    </source>
</reference>
<dbReference type="EMBL" id="JAJADR010000003">
    <property type="protein sequence ID" value="MCB2408816.1"/>
    <property type="molecule type" value="Genomic_DNA"/>
</dbReference>
<comment type="caution">
    <text evidence="1">The sequence shown here is derived from an EMBL/GenBank/DDBJ whole genome shotgun (WGS) entry which is preliminary data.</text>
</comment>
<protein>
    <submittedName>
        <fullName evidence="1">Uncharacterized protein</fullName>
    </submittedName>
</protein>
<organism evidence="1 2">
    <name type="scientific">Hymenobacter lucidus</name>
    <dbReference type="NCBI Taxonomy" id="2880930"/>
    <lineage>
        <taxon>Bacteria</taxon>
        <taxon>Pseudomonadati</taxon>
        <taxon>Bacteroidota</taxon>
        <taxon>Cytophagia</taxon>
        <taxon>Cytophagales</taxon>
        <taxon>Hymenobacteraceae</taxon>
        <taxon>Hymenobacter</taxon>
    </lineage>
</organism>
<gene>
    <name evidence="1" type="ORF">LGH74_12580</name>
</gene>
<keyword evidence="2" id="KW-1185">Reference proteome</keyword>
<name>A0ABS8AVH0_9BACT</name>